<proteinExistence type="predicted"/>
<name>A0ABR9PJN9_9BACT</name>
<accession>A0ABR9PJN9</accession>
<keyword evidence="2" id="KW-0489">Methyltransferase</keyword>
<dbReference type="GO" id="GO:0008168">
    <property type="term" value="F:methyltransferase activity"/>
    <property type="evidence" value="ECO:0007669"/>
    <property type="project" value="UniProtKB-KW"/>
</dbReference>
<keyword evidence="2" id="KW-0808">Transferase</keyword>
<keyword evidence="3" id="KW-1185">Reference proteome</keyword>
<sequence length="284" mass="30555">MSASSELLSPLSSEPVSEPAGSSRRHALVVTTSDRVDAALAQRARGAAESVGVPYVERHHKLPLRKLLTDMADALIVFESSAVSLVDAEGALRFSPGLAHLRVKQLDAGVPEDMLLRMAGLREGERVLDCTLGLGADAQVAARLVGPTGHVMALEKSPALYLLVHHGLAGLPRHPASCAVEVVHADAAEHLRTLPDGAFDVVLFDPMFERERKSSVAFEALRRHADYAPLTRATVEEARRVARRAVVIKGSRYSRDFKKLGITPEPARPNATVLWAKVPGSGLR</sequence>
<dbReference type="CDD" id="cd02440">
    <property type="entry name" value="AdoMet_MTases"/>
    <property type="match status" value="1"/>
</dbReference>
<comment type="caution">
    <text evidence="2">The sequence shown here is derived from an EMBL/GenBank/DDBJ whole genome shotgun (WGS) entry which is preliminary data.</text>
</comment>
<dbReference type="RefSeq" id="WP_193347550.1">
    <property type="nucleotide sequence ID" value="NZ_JAAIYO010000002.1"/>
</dbReference>
<dbReference type="GO" id="GO:0032259">
    <property type="term" value="P:methylation"/>
    <property type="evidence" value="ECO:0007669"/>
    <property type="project" value="UniProtKB-KW"/>
</dbReference>
<dbReference type="SUPFAM" id="SSF53335">
    <property type="entry name" value="S-adenosyl-L-methionine-dependent methyltransferases"/>
    <property type="match status" value="1"/>
</dbReference>
<evidence type="ECO:0000313" key="2">
    <source>
        <dbReference type="EMBL" id="MBE4748109.1"/>
    </source>
</evidence>
<reference evidence="2 3" key="1">
    <citation type="submission" date="2020-02" db="EMBL/GenBank/DDBJ databases">
        <authorList>
            <person name="Babadi Z.K."/>
            <person name="Risdian C."/>
            <person name="Ebrahimipour G.H."/>
            <person name="Wink J."/>
        </authorList>
    </citation>
    <scope>NUCLEOTIDE SEQUENCE [LARGE SCALE GENOMIC DNA]</scope>
    <source>
        <strain evidence="2 3">ZKHCc1 1396</strain>
    </source>
</reference>
<protein>
    <submittedName>
        <fullName evidence="2">Class I SAM-dependent methyltransferase</fullName>
    </submittedName>
</protein>
<organism evidence="2 3">
    <name type="scientific">Corallococcus soli</name>
    <dbReference type="NCBI Taxonomy" id="2710757"/>
    <lineage>
        <taxon>Bacteria</taxon>
        <taxon>Pseudomonadati</taxon>
        <taxon>Myxococcota</taxon>
        <taxon>Myxococcia</taxon>
        <taxon>Myxococcales</taxon>
        <taxon>Cystobacterineae</taxon>
        <taxon>Myxococcaceae</taxon>
        <taxon>Corallococcus</taxon>
    </lineage>
</organism>
<dbReference type="PANTHER" id="PTHR36112:SF1">
    <property type="entry name" value="RIBOSOMAL RNA SMALL SUBUNIT METHYLTRANSFERASE J"/>
    <property type="match status" value="1"/>
</dbReference>
<dbReference type="PANTHER" id="PTHR36112">
    <property type="entry name" value="RIBOSOMAL RNA SMALL SUBUNIT METHYLTRANSFERASE J"/>
    <property type="match status" value="1"/>
</dbReference>
<evidence type="ECO:0000256" key="1">
    <source>
        <dbReference type="SAM" id="MobiDB-lite"/>
    </source>
</evidence>
<dbReference type="InterPro" id="IPR007536">
    <property type="entry name" value="16SrRNA_methylTrfase_J"/>
</dbReference>
<dbReference type="Pfam" id="PF04445">
    <property type="entry name" value="SAM_MT"/>
    <property type="match status" value="1"/>
</dbReference>
<dbReference type="EMBL" id="JAAIYO010000002">
    <property type="protein sequence ID" value="MBE4748109.1"/>
    <property type="molecule type" value="Genomic_DNA"/>
</dbReference>
<feature type="compositionally biased region" description="Low complexity" evidence="1">
    <location>
        <begin position="1"/>
        <end position="20"/>
    </location>
</feature>
<feature type="region of interest" description="Disordered" evidence="1">
    <location>
        <begin position="1"/>
        <end position="26"/>
    </location>
</feature>
<dbReference type="Gene3D" id="3.40.50.150">
    <property type="entry name" value="Vaccinia Virus protein VP39"/>
    <property type="match status" value="1"/>
</dbReference>
<dbReference type="Proteomes" id="UP001516472">
    <property type="component" value="Unassembled WGS sequence"/>
</dbReference>
<dbReference type="InterPro" id="IPR029063">
    <property type="entry name" value="SAM-dependent_MTases_sf"/>
</dbReference>
<gene>
    <name evidence="2" type="ORF">G4177_07935</name>
</gene>
<evidence type="ECO:0000313" key="3">
    <source>
        <dbReference type="Proteomes" id="UP001516472"/>
    </source>
</evidence>